<keyword evidence="6" id="KW-0814">Transposable element</keyword>
<dbReference type="Proteomes" id="UP000724686">
    <property type="component" value="Unassembled WGS sequence"/>
</dbReference>
<evidence type="ECO:0000256" key="5">
    <source>
        <dbReference type="ARBA" id="ARBA00023172"/>
    </source>
</evidence>
<protein>
    <recommendedName>
        <fullName evidence="6">Mutator family transposase</fullName>
    </recommendedName>
</protein>
<keyword evidence="5 6" id="KW-0233">DNA recombination</keyword>
<evidence type="ECO:0000313" key="8">
    <source>
        <dbReference type="Proteomes" id="UP000724686"/>
    </source>
</evidence>
<name>A0ABS2UGU4_9LEPT</name>
<dbReference type="PANTHER" id="PTHR33217:SF7">
    <property type="entry name" value="TRANSPOSASE FOR INSERTION SEQUENCE ELEMENT IS1081"/>
    <property type="match status" value="1"/>
</dbReference>
<organism evidence="7 8">
    <name type="scientific">Leptospira ainlahdjerensis</name>
    <dbReference type="NCBI Taxonomy" id="2810033"/>
    <lineage>
        <taxon>Bacteria</taxon>
        <taxon>Pseudomonadati</taxon>
        <taxon>Spirochaetota</taxon>
        <taxon>Spirochaetia</taxon>
        <taxon>Leptospirales</taxon>
        <taxon>Leptospiraceae</taxon>
        <taxon>Leptospira</taxon>
    </lineage>
</organism>
<comment type="function">
    <text evidence="1 6">Required for the transposition of the insertion element.</text>
</comment>
<evidence type="ECO:0000256" key="4">
    <source>
        <dbReference type="ARBA" id="ARBA00023125"/>
    </source>
</evidence>
<dbReference type="InterPro" id="IPR001207">
    <property type="entry name" value="Transposase_mutator"/>
</dbReference>
<proteinExistence type="inferred from homology"/>
<reference evidence="7 8" key="1">
    <citation type="submission" date="2021-02" db="EMBL/GenBank/DDBJ databases">
        <title>Leptospira ainlahdjerensis sp. nov., Leptospira ainazelensis sp. nov., Leptospira abararensis sp. nov. and Leptospira chreensis sp. nov., four new species isolated from water sources in Algeria.</title>
        <authorList>
            <person name="Amara Korba A."/>
            <person name="Kainiu M."/>
            <person name="Vincent A.T."/>
            <person name="Mariet J.-F."/>
            <person name="Veyrier F.J."/>
            <person name="Goarant C."/>
            <person name="Picardeau M."/>
        </authorList>
    </citation>
    <scope>NUCLEOTIDE SEQUENCE [LARGE SCALE GENOMIC DNA]</scope>
    <source>
        <strain evidence="7 8">201903070</strain>
    </source>
</reference>
<comment type="similarity">
    <text evidence="2 6">Belongs to the transposase mutator family.</text>
</comment>
<evidence type="ECO:0000256" key="3">
    <source>
        <dbReference type="ARBA" id="ARBA00022578"/>
    </source>
</evidence>
<evidence type="ECO:0000256" key="6">
    <source>
        <dbReference type="RuleBase" id="RU365089"/>
    </source>
</evidence>
<evidence type="ECO:0000256" key="1">
    <source>
        <dbReference type="ARBA" id="ARBA00002190"/>
    </source>
</evidence>
<keyword evidence="3 6" id="KW-0815">Transposition</keyword>
<sequence>MRPSSGEELSELVRGSAEETLNDLLDEEADKLCKSSRYEGNPGRVDTRTDSYNRNFETKAGKVKLKVPKLRTIPFESAIIERYKRRES</sequence>
<keyword evidence="8" id="KW-1185">Reference proteome</keyword>
<accession>A0ABS2UGU4</accession>
<evidence type="ECO:0000256" key="2">
    <source>
        <dbReference type="ARBA" id="ARBA00010961"/>
    </source>
</evidence>
<comment type="caution">
    <text evidence="7">The sequence shown here is derived from an EMBL/GenBank/DDBJ whole genome shotgun (WGS) entry which is preliminary data.</text>
</comment>
<evidence type="ECO:0000313" key="7">
    <source>
        <dbReference type="EMBL" id="MBM9578090.1"/>
    </source>
</evidence>
<dbReference type="Pfam" id="PF00872">
    <property type="entry name" value="Transposase_mut"/>
    <property type="match status" value="1"/>
</dbReference>
<dbReference type="PANTHER" id="PTHR33217">
    <property type="entry name" value="TRANSPOSASE FOR INSERTION SEQUENCE ELEMENT IS1081"/>
    <property type="match status" value="1"/>
</dbReference>
<gene>
    <name evidence="7" type="ORF">JWG45_13110</name>
</gene>
<keyword evidence="4 6" id="KW-0238">DNA-binding</keyword>
<dbReference type="EMBL" id="JAFFPU010000044">
    <property type="protein sequence ID" value="MBM9578090.1"/>
    <property type="molecule type" value="Genomic_DNA"/>
</dbReference>